<dbReference type="Proteomes" id="UP000646484">
    <property type="component" value="Unassembled WGS sequence"/>
</dbReference>
<sequence length="157" mass="18499">MILYHGTNVDFDKIDIEKSNPYKDFGKGFYLTNLQTQAEELAKKKARIFGGNPIVQVYDFDEAVLTNHLLNVLVFEKPIKEWAEFIYRNRNRNTLSFKHEYDIVIGPIADDGVAYLLNRYEEGSFTLEELAKELEYRKLNNQFFFGTKRAIEFLKRI</sequence>
<evidence type="ECO:0000313" key="2">
    <source>
        <dbReference type="Proteomes" id="UP000646484"/>
    </source>
</evidence>
<name>A0ABR7D4Q7_9BACT</name>
<reference evidence="1 2" key="1">
    <citation type="submission" date="2020-08" db="EMBL/GenBank/DDBJ databases">
        <title>Genome public.</title>
        <authorList>
            <person name="Liu C."/>
            <person name="Sun Q."/>
        </authorList>
    </citation>
    <scope>NUCLEOTIDE SEQUENCE [LARGE SCALE GENOMIC DNA]</scope>
    <source>
        <strain evidence="1 2">NSJ-56</strain>
    </source>
</reference>
<keyword evidence="2" id="KW-1185">Reference proteome</keyword>
<dbReference type="Pfam" id="PF13151">
    <property type="entry name" value="DUF3990"/>
    <property type="match status" value="1"/>
</dbReference>
<organism evidence="1 2">
    <name type="scientific">Butyricimonas hominis</name>
    <dbReference type="NCBI Taxonomy" id="2763032"/>
    <lineage>
        <taxon>Bacteria</taxon>
        <taxon>Pseudomonadati</taxon>
        <taxon>Bacteroidota</taxon>
        <taxon>Bacteroidia</taxon>
        <taxon>Bacteroidales</taxon>
        <taxon>Odoribacteraceae</taxon>
        <taxon>Butyricimonas</taxon>
    </lineage>
</organism>
<comment type="caution">
    <text evidence="1">The sequence shown here is derived from an EMBL/GenBank/DDBJ whole genome shotgun (WGS) entry which is preliminary data.</text>
</comment>
<protein>
    <submittedName>
        <fullName evidence="1">DUF3990 domain-containing protein</fullName>
    </submittedName>
</protein>
<dbReference type="InterPro" id="IPR025051">
    <property type="entry name" value="DUF3990"/>
</dbReference>
<accession>A0ABR7D4Q7</accession>
<dbReference type="EMBL" id="JACOOH010000008">
    <property type="protein sequence ID" value="MBC5622936.1"/>
    <property type="molecule type" value="Genomic_DNA"/>
</dbReference>
<proteinExistence type="predicted"/>
<evidence type="ECO:0000313" key="1">
    <source>
        <dbReference type="EMBL" id="MBC5622936.1"/>
    </source>
</evidence>
<gene>
    <name evidence="1" type="ORF">H8S64_17730</name>
</gene>